<dbReference type="EMBL" id="MSYM01000013">
    <property type="protein sequence ID" value="OLP05998.1"/>
    <property type="molecule type" value="Genomic_DNA"/>
</dbReference>
<dbReference type="AlphaFoldDB" id="A0A1Q8YD74"/>
<gene>
    <name evidence="1" type="ORF">BLL52_2228</name>
</gene>
<proteinExistence type="predicted"/>
<comment type="caution">
    <text evidence="1">The sequence shown here is derived from an EMBL/GenBank/DDBJ whole genome shotgun (WGS) entry which is preliminary data.</text>
</comment>
<sequence>MPTHPITVAKTRPTAIASNILGSDALRKFPSQLLGFWMLVMD</sequence>
<name>A0A1Q8YD74_9BURK</name>
<accession>A0A1Q8YD74</accession>
<evidence type="ECO:0000313" key="2">
    <source>
        <dbReference type="Proteomes" id="UP000185911"/>
    </source>
</evidence>
<evidence type="ECO:0000313" key="1">
    <source>
        <dbReference type="EMBL" id="OLP05998.1"/>
    </source>
</evidence>
<protein>
    <submittedName>
        <fullName evidence="1">Uncharacterized protein</fullName>
    </submittedName>
</protein>
<dbReference type="Proteomes" id="UP000185911">
    <property type="component" value="Unassembled WGS sequence"/>
</dbReference>
<organism evidence="1 2">
    <name type="scientific">Rhodoferax antarcticus ANT.BR</name>
    <dbReference type="NCBI Taxonomy" id="1111071"/>
    <lineage>
        <taxon>Bacteria</taxon>
        <taxon>Pseudomonadati</taxon>
        <taxon>Pseudomonadota</taxon>
        <taxon>Betaproteobacteria</taxon>
        <taxon>Burkholderiales</taxon>
        <taxon>Comamonadaceae</taxon>
        <taxon>Rhodoferax</taxon>
    </lineage>
</organism>
<reference evidence="1 2" key="1">
    <citation type="submission" date="2017-01" db="EMBL/GenBank/DDBJ databases">
        <title>Genome sequence of Rhodoferax antarcticus ANT.BR, a psychrophilic purple nonsulfur bacterium from an Antarctic microbial mat.</title>
        <authorList>
            <person name="Baker J."/>
            <person name="Riester C."/>
            <person name="Skinner B."/>
            <person name="Newell A."/>
            <person name="Swingley W."/>
            <person name="Madigan M."/>
            <person name="Jung D."/>
            <person name="Asao M."/>
            <person name="Chen M."/>
            <person name="Loughlin P."/>
            <person name="Pan H."/>
            <person name="Lin S."/>
            <person name="Li N."/>
            <person name="Shaw J."/>
            <person name="Prado M."/>
            <person name="Sherman C."/>
            <person name="Li X."/>
            <person name="Tang J."/>
            <person name="Blankenship R."/>
            <person name="Zhao T."/>
            <person name="Touchman J."/>
            <person name="Sattley M."/>
        </authorList>
    </citation>
    <scope>NUCLEOTIDE SEQUENCE [LARGE SCALE GENOMIC DNA]</scope>
    <source>
        <strain evidence="1 2">ANT.BR</strain>
    </source>
</reference>
<keyword evidence="2" id="KW-1185">Reference proteome</keyword>